<evidence type="ECO:0000256" key="2">
    <source>
        <dbReference type="SAM" id="Phobius"/>
    </source>
</evidence>
<dbReference type="AlphaFoldDB" id="A0A5S5CSQ5"/>
<keyword evidence="2" id="KW-1133">Transmembrane helix</keyword>
<dbReference type="RefSeq" id="WP_166534213.1">
    <property type="nucleotide sequence ID" value="NZ_VNHW01000011.1"/>
</dbReference>
<reference evidence="3 4" key="1">
    <citation type="submission" date="2019-07" db="EMBL/GenBank/DDBJ databases">
        <title>Genomic Encyclopedia of Archaeal and Bacterial Type Strains, Phase II (KMG-II): from individual species to whole genera.</title>
        <authorList>
            <person name="Goeker M."/>
        </authorList>
    </citation>
    <scope>NUCLEOTIDE SEQUENCE [LARGE SCALE GENOMIC DNA]</scope>
    <source>
        <strain evidence="3 4">DSM 46842</strain>
    </source>
</reference>
<evidence type="ECO:0000313" key="3">
    <source>
        <dbReference type="EMBL" id="TYP85968.1"/>
    </source>
</evidence>
<feature type="compositionally biased region" description="Gly residues" evidence="1">
    <location>
        <begin position="10"/>
        <end position="21"/>
    </location>
</feature>
<comment type="caution">
    <text evidence="3">The sequence shown here is derived from an EMBL/GenBank/DDBJ whole genome shotgun (WGS) entry which is preliminary data.</text>
</comment>
<name>A0A5S5CSQ5_9ACTN</name>
<keyword evidence="4" id="KW-1185">Reference proteome</keyword>
<evidence type="ECO:0000256" key="1">
    <source>
        <dbReference type="SAM" id="MobiDB-lite"/>
    </source>
</evidence>
<keyword evidence="2" id="KW-0472">Membrane</keyword>
<organism evidence="3 4">
    <name type="scientific">Blastococcus xanthinilyticus</name>
    <dbReference type="NCBI Taxonomy" id="1564164"/>
    <lineage>
        <taxon>Bacteria</taxon>
        <taxon>Bacillati</taxon>
        <taxon>Actinomycetota</taxon>
        <taxon>Actinomycetes</taxon>
        <taxon>Geodermatophilales</taxon>
        <taxon>Geodermatophilaceae</taxon>
        <taxon>Blastococcus</taxon>
    </lineage>
</organism>
<feature type="compositionally biased region" description="Pro residues" evidence="1">
    <location>
        <begin position="22"/>
        <end position="41"/>
    </location>
</feature>
<dbReference type="EMBL" id="VNHW01000011">
    <property type="protein sequence ID" value="TYP85968.1"/>
    <property type="molecule type" value="Genomic_DNA"/>
</dbReference>
<feature type="transmembrane region" description="Helical" evidence="2">
    <location>
        <begin position="69"/>
        <end position="92"/>
    </location>
</feature>
<evidence type="ECO:0000313" key="4">
    <source>
        <dbReference type="Proteomes" id="UP000322499"/>
    </source>
</evidence>
<feature type="transmembrane region" description="Helical" evidence="2">
    <location>
        <begin position="158"/>
        <end position="176"/>
    </location>
</feature>
<feature type="transmembrane region" description="Helical" evidence="2">
    <location>
        <begin position="132"/>
        <end position="152"/>
    </location>
</feature>
<sequence length="191" mass="18450">MSSPTNGPDGSQGGGPQGQPGWGPPPPQGGYGPPQPHPGWGPQPAQGGYGAAPGYGAGPGARRPGAVTAAGVVGIVIGALVALLNLLGLALADDVLVEVTALDVLLSVLAIAAGVALVAGGIQVLRNAAPHLLLFAAYGTAAVWVINLVVVLSRGDGFAGAGLLLIVGAAVIAGLLRGASAQRWYGGRAGV</sequence>
<gene>
    <name evidence="3" type="ORF">BD833_111109</name>
</gene>
<feature type="transmembrane region" description="Helical" evidence="2">
    <location>
        <begin position="104"/>
        <end position="125"/>
    </location>
</feature>
<keyword evidence="2" id="KW-0812">Transmembrane</keyword>
<dbReference type="Proteomes" id="UP000322499">
    <property type="component" value="Unassembled WGS sequence"/>
</dbReference>
<proteinExistence type="predicted"/>
<accession>A0A5S5CSQ5</accession>
<protein>
    <submittedName>
        <fullName evidence="3">Uncharacterized protein</fullName>
    </submittedName>
</protein>
<feature type="region of interest" description="Disordered" evidence="1">
    <location>
        <begin position="1"/>
        <end position="54"/>
    </location>
</feature>